<dbReference type="InterPro" id="IPR050554">
    <property type="entry name" value="Met_Synthase/Corrinoid"/>
</dbReference>
<name>X0ZAU2_9ZZZZ</name>
<dbReference type="GO" id="GO:0042558">
    <property type="term" value="P:pteridine-containing compound metabolic process"/>
    <property type="evidence" value="ECO:0007669"/>
    <property type="project" value="InterPro"/>
</dbReference>
<keyword evidence="3" id="KW-0808">Transferase</keyword>
<organism evidence="5">
    <name type="scientific">marine sediment metagenome</name>
    <dbReference type="NCBI Taxonomy" id="412755"/>
    <lineage>
        <taxon>unclassified sequences</taxon>
        <taxon>metagenomes</taxon>
        <taxon>ecological metagenomes</taxon>
    </lineage>
</organism>
<dbReference type="PROSITE" id="PS50972">
    <property type="entry name" value="PTERIN_BINDING"/>
    <property type="match status" value="1"/>
</dbReference>
<feature type="domain" description="Pterin-binding" evidence="4">
    <location>
        <begin position="1"/>
        <end position="248"/>
    </location>
</feature>
<reference evidence="5" key="1">
    <citation type="journal article" date="2014" name="Front. Microbiol.">
        <title>High frequency of phylogenetically diverse reductive dehalogenase-homologous genes in deep subseafloor sedimentary metagenomes.</title>
        <authorList>
            <person name="Kawai M."/>
            <person name="Futagami T."/>
            <person name="Toyoda A."/>
            <person name="Takaki Y."/>
            <person name="Nishi S."/>
            <person name="Hori S."/>
            <person name="Arai W."/>
            <person name="Tsubouchi T."/>
            <person name="Morono Y."/>
            <person name="Uchiyama I."/>
            <person name="Ito T."/>
            <person name="Fujiyama A."/>
            <person name="Inagaki F."/>
            <person name="Takami H."/>
        </authorList>
    </citation>
    <scope>NUCLEOTIDE SEQUENCE</scope>
    <source>
        <strain evidence="5">Expedition CK06-06</strain>
    </source>
</reference>
<comment type="similarity">
    <text evidence="1">Belongs to the vitamin-B12 dependent methionine synthase family.</text>
</comment>
<dbReference type="GO" id="GO:0008705">
    <property type="term" value="F:methionine synthase activity"/>
    <property type="evidence" value="ECO:0007669"/>
    <property type="project" value="TreeGrafter"/>
</dbReference>
<comment type="caution">
    <text evidence="5">The sequence shown here is derived from an EMBL/GenBank/DDBJ whole genome shotgun (WGS) entry which is preliminary data.</text>
</comment>
<dbReference type="EMBL" id="BART01000165">
    <property type="protein sequence ID" value="GAG66339.1"/>
    <property type="molecule type" value="Genomic_DNA"/>
</dbReference>
<proteinExistence type="inferred from homology"/>
<dbReference type="Gene3D" id="3.20.20.20">
    <property type="entry name" value="Dihydropteroate synthase-like"/>
    <property type="match status" value="1"/>
</dbReference>
<dbReference type="PANTHER" id="PTHR45833">
    <property type="entry name" value="METHIONINE SYNTHASE"/>
    <property type="match status" value="1"/>
</dbReference>
<protein>
    <recommendedName>
        <fullName evidence="4">Pterin-binding domain-containing protein</fullName>
    </recommendedName>
</protein>
<dbReference type="GO" id="GO:0005829">
    <property type="term" value="C:cytosol"/>
    <property type="evidence" value="ECO:0007669"/>
    <property type="project" value="TreeGrafter"/>
</dbReference>
<evidence type="ECO:0000256" key="1">
    <source>
        <dbReference type="ARBA" id="ARBA00010398"/>
    </source>
</evidence>
<dbReference type="InterPro" id="IPR011005">
    <property type="entry name" value="Dihydropteroate_synth-like_sf"/>
</dbReference>
<evidence type="ECO:0000259" key="4">
    <source>
        <dbReference type="PROSITE" id="PS50972"/>
    </source>
</evidence>
<dbReference type="AlphaFoldDB" id="X0ZAU2"/>
<evidence type="ECO:0000256" key="2">
    <source>
        <dbReference type="ARBA" id="ARBA00022603"/>
    </source>
</evidence>
<keyword evidence="2" id="KW-0489">Methyltransferase</keyword>
<evidence type="ECO:0000313" key="5">
    <source>
        <dbReference type="EMBL" id="GAG66339.1"/>
    </source>
</evidence>
<evidence type="ECO:0000256" key="3">
    <source>
        <dbReference type="ARBA" id="ARBA00022679"/>
    </source>
</evidence>
<dbReference type="Pfam" id="PF00809">
    <property type="entry name" value="Pterin_bind"/>
    <property type="match status" value="1"/>
</dbReference>
<gene>
    <name evidence="5" type="ORF">S01H4_01002</name>
</gene>
<dbReference type="GO" id="GO:0032259">
    <property type="term" value="P:methylation"/>
    <property type="evidence" value="ECO:0007669"/>
    <property type="project" value="UniProtKB-KW"/>
</dbReference>
<dbReference type="InterPro" id="IPR000489">
    <property type="entry name" value="Pterin-binding_dom"/>
</dbReference>
<dbReference type="SUPFAM" id="SSF51717">
    <property type="entry name" value="Dihydropteroate synthetase-like"/>
    <property type="match status" value="1"/>
</dbReference>
<sequence length="259" mass="28499">MLIVAENVNIRNTKIGTSMRERNSEPIIELSKSLKDAGANYLDINIGPGTKGGPELMKWLVTSIQEKVDIPLCLDTKNIEAMKAGLEVHKGRAIINSTDGSEEQMNKVMPLAKEFNAAIISLTLDESGIPRDENERFQIAFNIMTKATEYGISPEDLYIDPIILPVSGMQDQVNYAIESIKMFSQLSDPPPKTIVGLSNISQSSPPELRSLLNRILLIMLACNGLSAAIADSLDKELMATLKTYDILTSKVLYAHSYLD</sequence>
<accession>X0ZAU2</accession>